<dbReference type="PROSITE" id="PS50110">
    <property type="entry name" value="RESPONSE_REGULATORY"/>
    <property type="match status" value="1"/>
</dbReference>
<keyword evidence="1 2" id="KW-0597">Phosphoprotein</keyword>
<name>A0ABU3H039_9SPHI</name>
<evidence type="ECO:0000313" key="5">
    <source>
        <dbReference type="Proteomes" id="UP001258315"/>
    </source>
</evidence>
<evidence type="ECO:0000256" key="1">
    <source>
        <dbReference type="ARBA" id="ARBA00022553"/>
    </source>
</evidence>
<evidence type="ECO:0000256" key="2">
    <source>
        <dbReference type="PROSITE-ProRule" id="PRU00169"/>
    </source>
</evidence>
<reference evidence="5" key="1">
    <citation type="submission" date="2023-07" db="EMBL/GenBank/DDBJ databases">
        <title>Functional and genomic diversity of the sorghum phyllosphere microbiome.</title>
        <authorList>
            <person name="Shade A."/>
        </authorList>
    </citation>
    <scope>NUCLEOTIDE SEQUENCE [LARGE SCALE GENOMIC DNA]</scope>
    <source>
        <strain evidence="5">SORGH_AS_0422</strain>
    </source>
</reference>
<feature type="modified residue" description="4-aspartylphosphate" evidence="2">
    <location>
        <position position="51"/>
    </location>
</feature>
<dbReference type="InterPro" id="IPR001789">
    <property type="entry name" value="Sig_transdc_resp-reg_receiver"/>
</dbReference>
<dbReference type="InterPro" id="IPR011006">
    <property type="entry name" value="CheY-like_superfamily"/>
</dbReference>
<dbReference type="EMBL" id="JAVLVU010000001">
    <property type="protein sequence ID" value="MDT3405391.1"/>
    <property type="molecule type" value="Genomic_DNA"/>
</dbReference>
<feature type="domain" description="Response regulatory" evidence="3">
    <location>
        <begin position="3"/>
        <end position="118"/>
    </location>
</feature>
<comment type="caution">
    <text evidence="4">The sequence shown here is derived from an EMBL/GenBank/DDBJ whole genome shotgun (WGS) entry which is preliminary data.</text>
</comment>
<dbReference type="SUPFAM" id="SSF52172">
    <property type="entry name" value="CheY-like"/>
    <property type="match status" value="1"/>
</dbReference>
<dbReference type="Gene3D" id="3.40.50.2300">
    <property type="match status" value="1"/>
</dbReference>
<dbReference type="RefSeq" id="WP_311953893.1">
    <property type="nucleotide sequence ID" value="NZ_JAVLVU010000001.1"/>
</dbReference>
<keyword evidence="4" id="KW-0238">DNA-binding</keyword>
<dbReference type="PANTHER" id="PTHR44591:SF3">
    <property type="entry name" value="RESPONSE REGULATORY DOMAIN-CONTAINING PROTEIN"/>
    <property type="match status" value="1"/>
</dbReference>
<proteinExistence type="predicted"/>
<dbReference type="PANTHER" id="PTHR44591">
    <property type="entry name" value="STRESS RESPONSE REGULATOR PROTEIN 1"/>
    <property type="match status" value="1"/>
</dbReference>
<gene>
    <name evidence="4" type="ORF">QE417_004463</name>
</gene>
<organism evidence="4 5">
    <name type="scientific">Mucilaginibacter terrae</name>
    <dbReference type="NCBI Taxonomy" id="1955052"/>
    <lineage>
        <taxon>Bacteria</taxon>
        <taxon>Pseudomonadati</taxon>
        <taxon>Bacteroidota</taxon>
        <taxon>Sphingobacteriia</taxon>
        <taxon>Sphingobacteriales</taxon>
        <taxon>Sphingobacteriaceae</taxon>
        <taxon>Mucilaginibacter</taxon>
    </lineage>
</organism>
<dbReference type="Proteomes" id="UP001258315">
    <property type="component" value="Unassembled WGS sequence"/>
</dbReference>
<dbReference type="GO" id="GO:0003677">
    <property type="term" value="F:DNA binding"/>
    <property type="evidence" value="ECO:0007669"/>
    <property type="project" value="UniProtKB-KW"/>
</dbReference>
<accession>A0ABU3H039</accession>
<dbReference type="Pfam" id="PF00072">
    <property type="entry name" value="Response_reg"/>
    <property type="match status" value="1"/>
</dbReference>
<evidence type="ECO:0000313" key="4">
    <source>
        <dbReference type="EMBL" id="MDT3405391.1"/>
    </source>
</evidence>
<dbReference type="SMART" id="SM00448">
    <property type="entry name" value="REC"/>
    <property type="match status" value="1"/>
</dbReference>
<dbReference type="InterPro" id="IPR050595">
    <property type="entry name" value="Bact_response_regulator"/>
</dbReference>
<keyword evidence="5" id="KW-1185">Reference proteome</keyword>
<evidence type="ECO:0000259" key="3">
    <source>
        <dbReference type="PROSITE" id="PS50110"/>
    </source>
</evidence>
<sequence>MKRILVIDDDEDLLDIFSILFRDAGYNVITSNHSDTANEIQEIGPDLVILDIRISGSPHTGEDICRNIKQKFKSAKIPVFLISAETDISEIAFRCGADRFVTKPFDIPSLLMEIRKFLK</sequence>
<protein>
    <submittedName>
        <fullName evidence="4">DNA-binding response OmpR family regulator</fullName>
    </submittedName>
</protein>